<dbReference type="AlphaFoldDB" id="A0A8J6LCH0"/>
<name>A0A8J6LCH0_TENMO</name>
<comment type="caution">
    <text evidence="2">The sequence shown here is derived from an EMBL/GenBank/DDBJ whole genome shotgun (WGS) entry which is preliminary data.</text>
</comment>
<sequence>MCARPAVYPYPPKKDPRERGKRHIRREGTSSSRGSSLAFCREYCCGVQGVSKGVITDYLCSRCWYGIVAESTRAGRSEESPEDPVSNAVCGFATPQRQVSSGSNAEALPEFISTTKFALVQSQSF</sequence>
<protein>
    <submittedName>
        <fullName evidence="2">Uncharacterized protein</fullName>
    </submittedName>
</protein>
<evidence type="ECO:0000256" key="1">
    <source>
        <dbReference type="SAM" id="MobiDB-lite"/>
    </source>
</evidence>
<gene>
    <name evidence="2" type="ORF">GEV33_005627</name>
</gene>
<organism evidence="2 3">
    <name type="scientific">Tenebrio molitor</name>
    <name type="common">Yellow mealworm beetle</name>
    <dbReference type="NCBI Taxonomy" id="7067"/>
    <lineage>
        <taxon>Eukaryota</taxon>
        <taxon>Metazoa</taxon>
        <taxon>Ecdysozoa</taxon>
        <taxon>Arthropoda</taxon>
        <taxon>Hexapoda</taxon>
        <taxon>Insecta</taxon>
        <taxon>Pterygota</taxon>
        <taxon>Neoptera</taxon>
        <taxon>Endopterygota</taxon>
        <taxon>Coleoptera</taxon>
        <taxon>Polyphaga</taxon>
        <taxon>Cucujiformia</taxon>
        <taxon>Tenebrionidae</taxon>
        <taxon>Tenebrio</taxon>
    </lineage>
</organism>
<proteinExistence type="predicted"/>
<evidence type="ECO:0000313" key="2">
    <source>
        <dbReference type="EMBL" id="KAH0817164.1"/>
    </source>
</evidence>
<reference evidence="2" key="2">
    <citation type="submission" date="2021-08" db="EMBL/GenBank/DDBJ databases">
        <authorList>
            <person name="Eriksson T."/>
        </authorList>
    </citation>
    <scope>NUCLEOTIDE SEQUENCE</scope>
    <source>
        <strain evidence="2">Stoneville</strain>
        <tissue evidence="2">Whole head</tissue>
    </source>
</reference>
<keyword evidence="3" id="KW-1185">Reference proteome</keyword>
<dbReference type="EMBL" id="JABDTM020020184">
    <property type="protein sequence ID" value="KAH0817164.1"/>
    <property type="molecule type" value="Genomic_DNA"/>
</dbReference>
<accession>A0A8J6LCH0</accession>
<reference evidence="2" key="1">
    <citation type="journal article" date="2020" name="J Insects Food Feed">
        <title>The yellow mealworm (Tenebrio molitor) genome: a resource for the emerging insects as food and feed industry.</title>
        <authorList>
            <person name="Eriksson T."/>
            <person name="Andere A."/>
            <person name="Kelstrup H."/>
            <person name="Emery V."/>
            <person name="Picard C."/>
        </authorList>
    </citation>
    <scope>NUCLEOTIDE SEQUENCE</scope>
    <source>
        <strain evidence="2">Stoneville</strain>
        <tissue evidence="2">Whole head</tissue>
    </source>
</reference>
<feature type="region of interest" description="Disordered" evidence="1">
    <location>
        <begin position="1"/>
        <end position="34"/>
    </location>
</feature>
<dbReference type="Proteomes" id="UP000719412">
    <property type="component" value="Unassembled WGS sequence"/>
</dbReference>
<evidence type="ECO:0000313" key="3">
    <source>
        <dbReference type="Proteomes" id="UP000719412"/>
    </source>
</evidence>